<name>A0A1H8HP39_9BACI</name>
<reference evidence="2 3" key="1">
    <citation type="submission" date="2016-10" db="EMBL/GenBank/DDBJ databases">
        <authorList>
            <person name="de Groot N.N."/>
        </authorList>
    </citation>
    <scope>NUCLEOTIDE SEQUENCE [LARGE SCALE GENOMIC DNA]</scope>
    <source>
        <strain evidence="2 3">CGMCC 1.10434</strain>
    </source>
</reference>
<dbReference type="AlphaFoldDB" id="A0A1H8HP39"/>
<dbReference type="InterPro" id="IPR046118">
    <property type="entry name" value="DUF6115"/>
</dbReference>
<evidence type="ECO:0000313" key="2">
    <source>
        <dbReference type="EMBL" id="SEN57755.1"/>
    </source>
</evidence>
<proteinExistence type="predicted"/>
<gene>
    <name evidence="2" type="ORF">SAMN04488134_101399</name>
</gene>
<dbReference type="EMBL" id="FODJ01000001">
    <property type="protein sequence ID" value="SEN57755.1"/>
    <property type="molecule type" value="Genomic_DNA"/>
</dbReference>
<evidence type="ECO:0008006" key="4">
    <source>
        <dbReference type="Google" id="ProtNLM"/>
    </source>
</evidence>
<accession>A0A1H8HP39</accession>
<feature type="region of interest" description="Disordered" evidence="1">
    <location>
        <begin position="72"/>
        <end position="115"/>
    </location>
</feature>
<feature type="compositionally biased region" description="Basic and acidic residues" evidence="1">
    <location>
        <begin position="80"/>
        <end position="113"/>
    </location>
</feature>
<dbReference type="Pfam" id="PF19610">
    <property type="entry name" value="DUF6115"/>
    <property type="match status" value="1"/>
</dbReference>
<keyword evidence="3" id="KW-1185">Reference proteome</keyword>
<dbReference type="Proteomes" id="UP000199300">
    <property type="component" value="Unassembled WGS sequence"/>
</dbReference>
<protein>
    <recommendedName>
        <fullName evidence="4">Coupling factor for flagellin transcription and translation</fullName>
    </recommendedName>
</protein>
<evidence type="ECO:0000313" key="3">
    <source>
        <dbReference type="Proteomes" id="UP000199300"/>
    </source>
</evidence>
<dbReference type="OrthoDB" id="1708317at2"/>
<sequence>MLLLYILLLISFFLHVLTFVQLRQMKVKHEQPRRDHEHLIRQQKELEELLSVYLVEMREENESLLAALTKKTPKKANVIEQDRQEQDSKDDPDHGLKTKYSDYKPLADDKPGESFKPSLAAQVLAMHDQGQAVDAIAKQLNKGRTEIELMLKFQQKND</sequence>
<evidence type="ECO:0000256" key="1">
    <source>
        <dbReference type="SAM" id="MobiDB-lite"/>
    </source>
</evidence>
<dbReference type="RefSeq" id="WP_091494213.1">
    <property type="nucleotide sequence ID" value="NZ_FODJ01000001.1"/>
</dbReference>
<organism evidence="2 3">
    <name type="scientific">Amphibacillus marinus</name>
    <dbReference type="NCBI Taxonomy" id="872970"/>
    <lineage>
        <taxon>Bacteria</taxon>
        <taxon>Bacillati</taxon>
        <taxon>Bacillota</taxon>
        <taxon>Bacilli</taxon>
        <taxon>Bacillales</taxon>
        <taxon>Bacillaceae</taxon>
        <taxon>Amphibacillus</taxon>
    </lineage>
</organism>
<dbReference type="STRING" id="872970.SAMN04488134_101399"/>